<evidence type="ECO:0000313" key="3">
    <source>
        <dbReference type="Proteomes" id="UP000294847"/>
    </source>
</evidence>
<proteinExistence type="predicted"/>
<feature type="transmembrane region" description="Helical" evidence="1">
    <location>
        <begin position="49"/>
        <end position="68"/>
    </location>
</feature>
<sequence>MASNYTHLARTLCFSVKIRVDQVFLLREPNKAAFNLLYGPLHGTKKSRYGWITAPIIFVFLTLYQLLWSLNLHGIWRSFAIGVVRHLSWYIKSRLGALRIRVIYTNFWLYCAFWVTG</sequence>
<evidence type="ECO:0000256" key="1">
    <source>
        <dbReference type="SAM" id="Phobius"/>
    </source>
</evidence>
<accession>A0A4P7NMK5</accession>
<keyword evidence="1" id="KW-1133">Transmembrane helix</keyword>
<dbReference type="Proteomes" id="UP000294847">
    <property type="component" value="Chromosome 6"/>
</dbReference>
<gene>
    <name evidence="2" type="ORF">PoMZ_05134</name>
</gene>
<keyword evidence="1" id="KW-0812">Transmembrane</keyword>
<dbReference type="AlphaFoldDB" id="A0A4P7NMK5"/>
<organism evidence="2 3">
    <name type="scientific">Pyricularia oryzae</name>
    <name type="common">Rice blast fungus</name>
    <name type="synonym">Magnaporthe oryzae</name>
    <dbReference type="NCBI Taxonomy" id="318829"/>
    <lineage>
        <taxon>Eukaryota</taxon>
        <taxon>Fungi</taxon>
        <taxon>Dikarya</taxon>
        <taxon>Ascomycota</taxon>
        <taxon>Pezizomycotina</taxon>
        <taxon>Sordariomycetes</taxon>
        <taxon>Sordariomycetidae</taxon>
        <taxon>Magnaporthales</taxon>
        <taxon>Pyriculariaceae</taxon>
        <taxon>Pyricularia</taxon>
    </lineage>
</organism>
<reference evidence="2 3" key="1">
    <citation type="journal article" date="2019" name="Mol. Biol. Evol.">
        <title>Blast fungal genomes show frequent chromosomal changes, gene gains and losses, and effector gene turnover.</title>
        <authorList>
            <person name="Gomez Luciano L.B."/>
            <person name="Jason Tsai I."/>
            <person name="Chuma I."/>
            <person name="Tosa Y."/>
            <person name="Chen Y.H."/>
            <person name="Li J.Y."/>
            <person name="Li M.Y."/>
            <person name="Jade Lu M.Y."/>
            <person name="Nakayashiki H."/>
            <person name="Li W.H."/>
        </authorList>
    </citation>
    <scope>NUCLEOTIDE SEQUENCE [LARGE SCALE GENOMIC DNA]</scope>
    <source>
        <strain evidence="2">MZ5-1-6</strain>
    </source>
</reference>
<name>A0A4P7NMK5_PYROR</name>
<protein>
    <submittedName>
        <fullName evidence="2">Uncharacterized protein</fullName>
    </submittedName>
</protein>
<evidence type="ECO:0000313" key="2">
    <source>
        <dbReference type="EMBL" id="QBZ63453.1"/>
    </source>
</evidence>
<dbReference type="EMBL" id="CP034209">
    <property type="protein sequence ID" value="QBZ63453.1"/>
    <property type="molecule type" value="Genomic_DNA"/>
</dbReference>
<keyword evidence="1" id="KW-0472">Membrane</keyword>